<dbReference type="PANTHER" id="PTHR48080:SF2">
    <property type="entry name" value="D-GALACTONATE DEHYDRATASE"/>
    <property type="match status" value="1"/>
</dbReference>
<dbReference type="Gene3D" id="3.20.20.120">
    <property type="entry name" value="Enolase-like C-terminal domain"/>
    <property type="match status" value="1"/>
</dbReference>
<dbReference type="InterPro" id="IPR029065">
    <property type="entry name" value="Enolase_C-like"/>
</dbReference>
<dbReference type="Pfam" id="PF13378">
    <property type="entry name" value="MR_MLE_C"/>
    <property type="match status" value="1"/>
</dbReference>
<name>A0A2Z4AG98_9BACT</name>
<dbReference type="InterPro" id="IPR018110">
    <property type="entry name" value="Mandel_Rmase/mucon_lact_enz_CS"/>
</dbReference>
<dbReference type="SMART" id="SM00922">
    <property type="entry name" value="MR_MLE"/>
    <property type="match status" value="1"/>
</dbReference>
<evidence type="ECO:0000259" key="3">
    <source>
        <dbReference type="SMART" id="SM00922"/>
    </source>
</evidence>
<feature type="region of interest" description="Disordered" evidence="2">
    <location>
        <begin position="376"/>
        <end position="402"/>
    </location>
</feature>
<sequence>MKVTKIETIRVAEQPHIIWVQLHTDTGLIGLGETWYAPTVVETAIHDWFGPLVIGRDPASIERHWEAMFRLSDHAGYGGAEMRAISAIDIALWDLKGQVAGLPIYELLGGAVRKKIRVYATGMPYEGAADLARALLDEGIVAMKGGPTIPLAIASDGQFLSPKELDLSLKPIREIRDSMGTDMQIANDAHGKWALPVAIRIAQAMDPYEMMWQEDLMPLLNPEALSRLQAATEAPVCISERLLTRWQLRHFIENGSARIVMPDLIWTGGISETYKIVILASAHQVPFAPHDASGPVNIFACSHICYCSTNAMMQEHVPANFKGWYGKFVDPNLDIREGFLHASENPGIGTRLKTNVRDRSDASIRVSDTPGKSLIDTWGPAPQRTAENQTRVDELEIERGPQ</sequence>
<dbReference type="SFLD" id="SFLDG00179">
    <property type="entry name" value="mandelate_racemase"/>
    <property type="match status" value="1"/>
</dbReference>
<dbReference type="EC" id="4.2.1.6" evidence="4"/>
<dbReference type="Gene3D" id="3.30.390.10">
    <property type="entry name" value="Enolase-like, N-terminal domain"/>
    <property type="match status" value="1"/>
</dbReference>
<protein>
    <submittedName>
        <fullName evidence="4">D-galactonate dehydratase</fullName>
        <ecNumber evidence="4">4.2.1.6</ecNumber>
    </submittedName>
</protein>
<accession>A0A2Z4AG98</accession>
<dbReference type="GO" id="GO:0008869">
    <property type="term" value="F:galactonate dehydratase activity"/>
    <property type="evidence" value="ECO:0007669"/>
    <property type="project" value="UniProtKB-EC"/>
</dbReference>
<dbReference type="SUPFAM" id="SSF54826">
    <property type="entry name" value="Enolase N-terminal domain-like"/>
    <property type="match status" value="1"/>
</dbReference>
<dbReference type="PANTHER" id="PTHR48080">
    <property type="entry name" value="D-GALACTONATE DEHYDRATASE-RELATED"/>
    <property type="match status" value="1"/>
</dbReference>
<feature type="compositionally biased region" description="Basic and acidic residues" evidence="2">
    <location>
        <begin position="390"/>
        <end position="402"/>
    </location>
</feature>
<dbReference type="KEGG" id="mtar:DF168_01279"/>
<dbReference type="InterPro" id="IPR034593">
    <property type="entry name" value="DgoD-like"/>
</dbReference>
<evidence type="ECO:0000313" key="4">
    <source>
        <dbReference type="EMBL" id="AWT60078.1"/>
    </source>
</evidence>
<dbReference type="CDD" id="cd03316">
    <property type="entry name" value="MR_like"/>
    <property type="match status" value="1"/>
</dbReference>
<dbReference type="EMBL" id="CP029803">
    <property type="protein sequence ID" value="AWT60078.1"/>
    <property type="molecule type" value="Genomic_DNA"/>
</dbReference>
<reference evidence="4 5" key="1">
    <citation type="submission" date="2018-06" db="EMBL/GenBank/DDBJ databases">
        <title>Draft Genome Sequence of a Novel Marine Bacterium Related to the Verrucomicrobia.</title>
        <authorList>
            <person name="Vosseberg J."/>
            <person name="Martijn J."/>
            <person name="Ettema T.J.G."/>
        </authorList>
    </citation>
    <scope>NUCLEOTIDE SEQUENCE [LARGE SCALE GENOMIC DNA]</scope>
    <source>
        <strain evidence="4">TARA_B100001123</strain>
    </source>
</reference>
<dbReference type="SFLD" id="SFLDS00001">
    <property type="entry name" value="Enolase"/>
    <property type="match status" value="1"/>
</dbReference>
<evidence type="ECO:0000256" key="2">
    <source>
        <dbReference type="SAM" id="MobiDB-lite"/>
    </source>
</evidence>
<dbReference type="InterPro" id="IPR029017">
    <property type="entry name" value="Enolase-like_N"/>
</dbReference>
<dbReference type="AlphaFoldDB" id="A0A2Z4AG98"/>
<evidence type="ECO:0000256" key="1">
    <source>
        <dbReference type="ARBA" id="ARBA00023239"/>
    </source>
</evidence>
<proteinExistence type="predicted"/>
<dbReference type="InterPro" id="IPR036849">
    <property type="entry name" value="Enolase-like_C_sf"/>
</dbReference>
<evidence type="ECO:0000313" key="5">
    <source>
        <dbReference type="Proteomes" id="UP000247465"/>
    </source>
</evidence>
<keyword evidence="1 4" id="KW-0456">Lyase</keyword>
<feature type="domain" description="Mandelate racemase/muconate lactonizing enzyme C-terminal" evidence="3">
    <location>
        <begin position="125"/>
        <end position="235"/>
    </location>
</feature>
<gene>
    <name evidence="4" type="primary">dgoD_13</name>
    <name evidence="4" type="ORF">DF168_01279</name>
</gene>
<dbReference type="GO" id="GO:0009063">
    <property type="term" value="P:amino acid catabolic process"/>
    <property type="evidence" value="ECO:0007669"/>
    <property type="project" value="InterPro"/>
</dbReference>
<dbReference type="SUPFAM" id="SSF51604">
    <property type="entry name" value="Enolase C-terminal domain-like"/>
    <property type="match status" value="1"/>
</dbReference>
<organism evidence="4 5">
    <name type="scientific">Candidatus Moanibacter tarae</name>
    <dbReference type="NCBI Taxonomy" id="2200854"/>
    <lineage>
        <taxon>Bacteria</taxon>
        <taxon>Pseudomonadati</taxon>
        <taxon>Verrucomicrobiota</taxon>
        <taxon>Opitutia</taxon>
        <taxon>Puniceicoccales</taxon>
        <taxon>Puniceicoccales incertae sedis</taxon>
        <taxon>Candidatus Moanibacter</taxon>
    </lineage>
</organism>
<dbReference type="PROSITE" id="PS00908">
    <property type="entry name" value="MR_MLE_1"/>
    <property type="match status" value="1"/>
</dbReference>
<dbReference type="Proteomes" id="UP000247465">
    <property type="component" value="Chromosome"/>
</dbReference>
<dbReference type="Pfam" id="PF02746">
    <property type="entry name" value="MR_MLE_N"/>
    <property type="match status" value="1"/>
</dbReference>
<dbReference type="InterPro" id="IPR013342">
    <property type="entry name" value="Mandelate_racemase_C"/>
</dbReference>
<dbReference type="InterPro" id="IPR013341">
    <property type="entry name" value="Mandelate_racemase_N_dom"/>
</dbReference>